<gene>
    <name evidence="1" type="ORF">EYR41_007003</name>
</gene>
<dbReference type="EMBL" id="SOZJ01000004">
    <property type="protein sequence ID" value="TGJ67907.1"/>
    <property type="molecule type" value="Genomic_DNA"/>
</dbReference>
<evidence type="ECO:0000313" key="1">
    <source>
        <dbReference type="EMBL" id="TGJ67907.1"/>
    </source>
</evidence>
<reference evidence="1 2" key="1">
    <citation type="submission" date="2019-03" db="EMBL/GenBank/DDBJ databases">
        <title>Nematode-trapping fungi genome.</title>
        <authorList>
            <person name="Vidal-Diez De Ulzurrun G."/>
        </authorList>
    </citation>
    <scope>NUCLEOTIDE SEQUENCE [LARGE SCALE GENOMIC DNA]</scope>
    <source>
        <strain evidence="1 2">TWF154</strain>
    </source>
</reference>
<sequence length="151" mass="17149">MAFRKSHGPLQSSEFWKRREKITITSIALHLGCFLLWRWRSIAERYSNQGPIALKPRCLSNGVPLIQNQAITVRCYGAVRFLLVNPATSEPLQSPHFVLGLCLSLARLQTHSEQRIRTGCEQGRLLSTDPRLKLKTCCEAKLQSQNHLLKA</sequence>
<dbReference type="AlphaFoldDB" id="A0A8H2HSU1"/>
<accession>A0A8H2HSU1</accession>
<protein>
    <submittedName>
        <fullName evidence="1">Uncharacterized protein</fullName>
    </submittedName>
</protein>
<organism evidence="1 2">
    <name type="scientific">Orbilia oligospora</name>
    <name type="common">Nematode-trapping fungus</name>
    <name type="synonym">Arthrobotrys oligospora</name>
    <dbReference type="NCBI Taxonomy" id="2813651"/>
    <lineage>
        <taxon>Eukaryota</taxon>
        <taxon>Fungi</taxon>
        <taxon>Dikarya</taxon>
        <taxon>Ascomycota</taxon>
        <taxon>Pezizomycotina</taxon>
        <taxon>Orbiliomycetes</taxon>
        <taxon>Orbiliales</taxon>
        <taxon>Orbiliaceae</taxon>
        <taxon>Orbilia</taxon>
    </lineage>
</organism>
<dbReference type="Proteomes" id="UP000297595">
    <property type="component" value="Unassembled WGS sequence"/>
</dbReference>
<evidence type="ECO:0000313" key="2">
    <source>
        <dbReference type="Proteomes" id="UP000297595"/>
    </source>
</evidence>
<proteinExistence type="predicted"/>
<name>A0A8H2HSU1_ORBOL</name>
<comment type="caution">
    <text evidence="1">The sequence shown here is derived from an EMBL/GenBank/DDBJ whole genome shotgun (WGS) entry which is preliminary data.</text>
</comment>